<organism evidence="6 7">
    <name type="scientific">Photobacterium piscicola</name>
    <dbReference type="NCBI Taxonomy" id="1378299"/>
    <lineage>
        <taxon>Bacteria</taxon>
        <taxon>Pseudomonadati</taxon>
        <taxon>Pseudomonadota</taxon>
        <taxon>Gammaproteobacteria</taxon>
        <taxon>Vibrionales</taxon>
        <taxon>Vibrionaceae</taxon>
        <taxon>Photobacterium</taxon>
    </lineage>
</organism>
<evidence type="ECO:0000259" key="5">
    <source>
        <dbReference type="PROSITE" id="PS51464"/>
    </source>
</evidence>
<reference evidence="6 7" key="1">
    <citation type="submission" date="2017-02" db="EMBL/GenBank/DDBJ databases">
        <authorList>
            <person name="Peterson S.W."/>
        </authorList>
    </citation>
    <scope>NUCLEOTIDE SEQUENCE [LARGE SCALE GENOMIC DNA]</scope>
    <source>
        <strain evidence="7">type strain: NCCB 100098</strain>
    </source>
</reference>
<dbReference type="OrthoDB" id="6636144at2"/>
<evidence type="ECO:0000313" key="7">
    <source>
        <dbReference type="Proteomes" id="UP000189966"/>
    </source>
</evidence>
<keyword evidence="3" id="KW-0804">Transcription</keyword>
<dbReference type="PROSITE" id="PS51464">
    <property type="entry name" value="SIS"/>
    <property type="match status" value="1"/>
</dbReference>
<proteinExistence type="predicted"/>
<dbReference type="Gene3D" id="1.10.10.10">
    <property type="entry name" value="Winged helix-like DNA-binding domain superfamily/Winged helix DNA-binding domain"/>
    <property type="match status" value="1"/>
</dbReference>
<dbReference type="EMBL" id="FUZI01000001">
    <property type="protein sequence ID" value="SKC31580.1"/>
    <property type="molecule type" value="Genomic_DNA"/>
</dbReference>
<accession>A0A1T5HXR4</accession>
<dbReference type="Gene3D" id="3.40.50.10490">
    <property type="entry name" value="Glucose-6-phosphate isomerase like protein, domain 1"/>
    <property type="match status" value="1"/>
</dbReference>
<dbReference type="RefSeq" id="WP_080156348.1">
    <property type="nucleotide sequence ID" value="NZ_FUZI01000001.1"/>
</dbReference>
<gene>
    <name evidence="6" type="primary">murR_2</name>
    <name evidence="6" type="ORF">CZ809_01082</name>
</gene>
<evidence type="ECO:0000256" key="1">
    <source>
        <dbReference type="ARBA" id="ARBA00023015"/>
    </source>
</evidence>
<evidence type="ECO:0000313" key="6">
    <source>
        <dbReference type="EMBL" id="SKC31580.1"/>
    </source>
</evidence>
<dbReference type="InterPro" id="IPR036388">
    <property type="entry name" value="WH-like_DNA-bd_sf"/>
</dbReference>
<sequence>MAIDYANSITSIPTKPMTILANIANIKSQLSPSAQKIAALILQHPKSVVTLSSQQLAQQANVGQSSIVKFTQKLGFKGFPAFKMAMIEELDRQQAIGSDPQQLPNQISPNDSVITLAQKLAHQKTDAIIETTNAIDEASFHHIIALFTQAQRIQLIGLGDAAGIAKDFSTKLLTLGMAVITQQEPSLQIIITHTLQPSDMLCVIGEEIHQPEIIQATHQATTKGVPLVALTSHDSSTLRQVAQFTLDTLAVKTSMCSHTQKYNYSIALQAAQQTLTDLLFMALAQQSLKNSPTNNL</sequence>
<name>A0A1T5HXR4_9GAMM</name>
<dbReference type="GO" id="GO:0097367">
    <property type="term" value="F:carbohydrate derivative binding"/>
    <property type="evidence" value="ECO:0007669"/>
    <property type="project" value="InterPro"/>
</dbReference>
<protein>
    <submittedName>
        <fullName evidence="6">HTH-type transcriptional regulator MurR</fullName>
    </submittedName>
</protein>
<dbReference type="InterPro" id="IPR001347">
    <property type="entry name" value="SIS_dom"/>
</dbReference>
<dbReference type="InterPro" id="IPR035472">
    <property type="entry name" value="RpiR-like_SIS"/>
</dbReference>
<dbReference type="PROSITE" id="PS51071">
    <property type="entry name" value="HTH_RPIR"/>
    <property type="match status" value="1"/>
</dbReference>
<dbReference type="SUPFAM" id="SSF46689">
    <property type="entry name" value="Homeodomain-like"/>
    <property type="match status" value="1"/>
</dbReference>
<dbReference type="Pfam" id="PF01380">
    <property type="entry name" value="SIS"/>
    <property type="match status" value="1"/>
</dbReference>
<dbReference type="Pfam" id="PF01418">
    <property type="entry name" value="HTH_6"/>
    <property type="match status" value="1"/>
</dbReference>
<dbReference type="InterPro" id="IPR009057">
    <property type="entry name" value="Homeodomain-like_sf"/>
</dbReference>
<keyword evidence="1" id="KW-0805">Transcription regulation</keyword>
<dbReference type="SUPFAM" id="SSF53697">
    <property type="entry name" value="SIS domain"/>
    <property type="match status" value="1"/>
</dbReference>
<dbReference type="InterPro" id="IPR047640">
    <property type="entry name" value="RpiR-like"/>
</dbReference>
<dbReference type="AlphaFoldDB" id="A0A1T5HXR4"/>
<keyword evidence="2" id="KW-0238">DNA-binding</keyword>
<dbReference type="GO" id="GO:0003700">
    <property type="term" value="F:DNA-binding transcription factor activity"/>
    <property type="evidence" value="ECO:0007669"/>
    <property type="project" value="InterPro"/>
</dbReference>
<dbReference type="GO" id="GO:0003677">
    <property type="term" value="F:DNA binding"/>
    <property type="evidence" value="ECO:0007669"/>
    <property type="project" value="UniProtKB-KW"/>
</dbReference>
<evidence type="ECO:0000256" key="2">
    <source>
        <dbReference type="ARBA" id="ARBA00023125"/>
    </source>
</evidence>
<evidence type="ECO:0000259" key="4">
    <source>
        <dbReference type="PROSITE" id="PS51071"/>
    </source>
</evidence>
<dbReference type="Proteomes" id="UP000189966">
    <property type="component" value="Unassembled WGS sequence"/>
</dbReference>
<dbReference type="InterPro" id="IPR046348">
    <property type="entry name" value="SIS_dom_sf"/>
</dbReference>
<dbReference type="GO" id="GO:1901135">
    <property type="term" value="P:carbohydrate derivative metabolic process"/>
    <property type="evidence" value="ECO:0007669"/>
    <property type="project" value="InterPro"/>
</dbReference>
<dbReference type="PANTHER" id="PTHR30514:SF17">
    <property type="entry name" value="HTH-TYPE TRANSCRIPTIONAL REGULATOR MURR"/>
    <property type="match status" value="1"/>
</dbReference>
<dbReference type="PANTHER" id="PTHR30514">
    <property type="entry name" value="GLUCOKINASE"/>
    <property type="match status" value="1"/>
</dbReference>
<feature type="domain" description="HTH rpiR-type" evidence="4">
    <location>
        <begin position="17"/>
        <end position="93"/>
    </location>
</feature>
<dbReference type="CDD" id="cd05013">
    <property type="entry name" value="SIS_RpiR"/>
    <property type="match status" value="1"/>
</dbReference>
<evidence type="ECO:0000256" key="3">
    <source>
        <dbReference type="ARBA" id="ARBA00023163"/>
    </source>
</evidence>
<feature type="domain" description="SIS" evidence="5">
    <location>
        <begin position="143"/>
        <end position="289"/>
    </location>
</feature>
<dbReference type="InterPro" id="IPR000281">
    <property type="entry name" value="HTH_RpiR"/>
</dbReference>